<evidence type="ECO:0000313" key="15">
    <source>
        <dbReference type="Proteomes" id="UP000192472"/>
    </source>
</evidence>
<evidence type="ECO:0000256" key="4">
    <source>
        <dbReference type="ARBA" id="ARBA00022475"/>
    </source>
</evidence>
<keyword evidence="15" id="KW-1185">Reference proteome</keyword>
<dbReference type="InterPro" id="IPR003838">
    <property type="entry name" value="ABC3_permease_C"/>
</dbReference>
<dbReference type="GO" id="GO:0051301">
    <property type="term" value="P:cell division"/>
    <property type="evidence" value="ECO:0007669"/>
    <property type="project" value="UniProtKB-KW"/>
</dbReference>
<organism evidence="14 15">
    <name type="scientific">Reichenbachiella faecimaris</name>
    <dbReference type="NCBI Taxonomy" id="692418"/>
    <lineage>
        <taxon>Bacteria</taxon>
        <taxon>Pseudomonadati</taxon>
        <taxon>Bacteroidota</taxon>
        <taxon>Cytophagia</taxon>
        <taxon>Cytophagales</taxon>
        <taxon>Reichenbachiellaceae</taxon>
        <taxon>Reichenbachiella</taxon>
    </lineage>
</organism>
<proteinExistence type="inferred from homology"/>
<dbReference type="Proteomes" id="UP000192472">
    <property type="component" value="Unassembled WGS sequence"/>
</dbReference>
<reference evidence="14 15" key="1">
    <citation type="submission" date="2017-04" db="EMBL/GenBank/DDBJ databases">
        <authorList>
            <person name="Afonso C.L."/>
            <person name="Miller P.J."/>
            <person name="Scott M.A."/>
            <person name="Spackman E."/>
            <person name="Goraichik I."/>
            <person name="Dimitrov K.M."/>
            <person name="Suarez D.L."/>
            <person name="Swayne D.E."/>
        </authorList>
    </citation>
    <scope>NUCLEOTIDE SEQUENCE [LARGE SCALE GENOMIC DNA]</scope>
    <source>
        <strain evidence="14 15">DSM 26133</strain>
    </source>
</reference>
<dbReference type="AlphaFoldDB" id="A0A1W2GGY5"/>
<dbReference type="PANTHER" id="PTHR47755:SF1">
    <property type="entry name" value="CELL DIVISION PROTEIN FTSX"/>
    <property type="match status" value="1"/>
</dbReference>
<dbReference type="Pfam" id="PF02687">
    <property type="entry name" value="FtsX"/>
    <property type="match status" value="1"/>
</dbReference>
<dbReference type="STRING" id="692418.SAMN04488029_2601"/>
<keyword evidence="6 11" id="KW-0812">Transmembrane</keyword>
<feature type="transmembrane region" description="Helical" evidence="11">
    <location>
        <begin position="172"/>
        <end position="197"/>
    </location>
</feature>
<evidence type="ECO:0000313" key="14">
    <source>
        <dbReference type="EMBL" id="SMD35907.1"/>
    </source>
</evidence>
<dbReference type="GO" id="GO:0005886">
    <property type="term" value="C:plasma membrane"/>
    <property type="evidence" value="ECO:0007669"/>
    <property type="project" value="UniProtKB-SubCell"/>
</dbReference>
<keyword evidence="4 10" id="KW-1003">Cell membrane</keyword>
<keyword evidence="9 10" id="KW-0131">Cell cycle</keyword>
<feature type="domain" description="FtsX extracellular" evidence="13">
    <location>
        <begin position="53"/>
        <end position="153"/>
    </location>
</feature>
<feature type="domain" description="ABC3 transporter permease C-terminal" evidence="12">
    <location>
        <begin position="177"/>
        <end position="293"/>
    </location>
</feature>
<evidence type="ECO:0000256" key="2">
    <source>
        <dbReference type="ARBA" id="ARBA00007379"/>
    </source>
</evidence>
<dbReference type="Gene3D" id="3.30.70.3040">
    <property type="match status" value="1"/>
</dbReference>
<keyword evidence="7 11" id="KW-1133">Transmembrane helix</keyword>
<protein>
    <recommendedName>
        <fullName evidence="3 10">Cell division protein FtsX</fullName>
    </recommendedName>
</protein>
<name>A0A1W2GGY5_REIFA</name>
<evidence type="ECO:0000256" key="11">
    <source>
        <dbReference type="SAM" id="Phobius"/>
    </source>
</evidence>
<evidence type="ECO:0000259" key="12">
    <source>
        <dbReference type="Pfam" id="PF02687"/>
    </source>
</evidence>
<dbReference type="InterPro" id="IPR040690">
    <property type="entry name" value="FtsX_ECD"/>
</dbReference>
<evidence type="ECO:0000256" key="1">
    <source>
        <dbReference type="ARBA" id="ARBA00004651"/>
    </source>
</evidence>
<evidence type="ECO:0000256" key="6">
    <source>
        <dbReference type="ARBA" id="ARBA00022692"/>
    </source>
</evidence>
<dbReference type="EMBL" id="FWYF01000003">
    <property type="protein sequence ID" value="SMD35907.1"/>
    <property type="molecule type" value="Genomic_DNA"/>
</dbReference>
<feature type="transmembrane region" description="Helical" evidence="11">
    <location>
        <begin position="263"/>
        <end position="286"/>
    </location>
</feature>
<evidence type="ECO:0000256" key="3">
    <source>
        <dbReference type="ARBA" id="ARBA00021907"/>
    </source>
</evidence>
<dbReference type="RefSeq" id="WP_084373276.1">
    <property type="nucleotide sequence ID" value="NZ_FWYF01000003.1"/>
</dbReference>
<dbReference type="Pfam" id="PF18075">
    <property type="entry name" value="FtsX_ECD"/>
    <property type="match status" value="1"/>
</dbReference>
<gene>
    <name evidence="14" type="ORF">SAMN04488029_2601</name>
</gene>
<sequence>MAKDKKFRKKKKLGSYPFISVVFSVTLALFVMGLFGLMLMMTKNLTTIIQENVEMQVFLNKNLSQNEITKIVKTLSSKDYVIKKEGVAQISHITKEEAAKEFYEETGEDFVEFLGDNPLKDVVVIKISPAFHESQNLVEIKKEIGFIRGVHEVTYIESLVSSIRENVKKVSFVLVGFSVILLVVVVILINNTIKLALFSQRFLIRSMQLVGATTHFIRKPFLLRASLFGFVAALIAIGLLASLMRYLNTEVEGLLELLQLEQLVVLATGIVLVGIFVGFMSTFAAIRKYMKMSLDELY</sequence>
<evidence type="ECO:0000256" key="8">
    <source>
        <dbReference type="ARBA" id="ARBA00023136"/>
    </source>
</evidence>
<dbReference type="InterPro" id="IPR004513">
    <property type="entry name" value="FtsX"/>
</dbReference>
<comment type="subcellular location">
    <subcellularLocation>
        <location evidence="1">Cell membrane</location>
        <topology evidence="1">Multi-pass membrane protein</topology>
    </subcellularLocation>
</comment>
<evidence type="ECO:0000256" key="5">
    <source>
        <dbReference type="ARBA" id="ARBA00022618"/>
    </source>
</evidence>
<evidence type="ECO:0000259" key="13">
    <source>
        <dbReference type="Pfam" id="PF18075"/>
    </source>
</evidence>
<accession>A0A1W2GGY5</accession>
<feature type="transmembrane region" description="Helical" evidence="11">
    <location>
        <begin position="21"/>
        <end position="41"/>
    </location>
</feature>
<keyword evidence="5 10" id="KW-0132">Cell division</keyword>
<dbReference type="PANTHER" id="PTHR47755">
    <property type="entry name" value="CELL DIVISION PROTEIN FTSX"/>
    <property type="match status" value="1"/>
</dbReference>
<feature type="transmembrane region" description="Helical" evidence="11">
    <location>
        <begin position="221"/>
        <end position="243"/>
    </location>
</feature>
<dbReference type="OrthoDB" id="9813411at2"/>
<dbReference type="PIRSF" id="PIRSF003097">
    <property type="entry name" value="FtsX"/>
    <property type="match status" value="1"/>
</dbReference>
<comment type="similarity">
    <text evidence="2 10">Belongs to the ABC-4 integral membrane protein family. FtsX subfamily.</text>
</comment>
<evidence type="ECO:0000256" key="10">
    <source>
        <dbReference type="PIRNR" id="PIRNR003097"/>
    </source>
</evidence>
<evidence type="ECO:0000256" key="9">
    <source>
        <dbReference type="ARBA" id="ARBA00023306"/>
    </source>
</evidence>
<keyword evidence="8 10" id="KW-0472">Membrane</keyword>
<evidence type="ECO:0000256" key="7">
    <source>
        <dbReference type="ARBA" id="ARBA00022989"/>
    </source>
</evidence>